<accession>A0A4Y2KCM8</accession>
<evidence type="ECO:0000313" key="1">
    <source>
        <dbReference type="EMBL" id="GBN00171.1"/>
    </source>
</evidence>
<name>A0A4Y2KCM8_ARAVE</name>
<evidence type="ECO:0000313" key="2">
    <source>
        <dbReference type="Proteomes" id="UP000499080"/>
    </source>
</evidence>
<dbReference type="Proteomes" id="UP000499080">
    <property type="component" value="Unassembled WGS sequence"/>
</dbReference>
<sequence length="169" mass="18949">MLRITEESFTDAFWNVPSPTNSLTIRWVEEEVLQMLYWNSPIIPPILDYTVGRPTVGWEEESFTDAVLEQSHQSTNSLTIRLGRRKSFTDAVAVPSSTNSRLYSWVAGRVLQMLYWNCPIIPPIVDYTVGAGKGTDSCTGTVPSSHCSRLYSCSRTESFTDALPGIIHQ</sequence>
<protein>
    <submittedName>
        <fullName evidence="1">Uncharacterized protein</fullName>
    </submittedName>
</protein>
<comment type="caution">
    <text evidence="1">The sequence shown here is derived from an EMBL/GenBank/DDBJ whole genome shotgun (WGS) entry which is preliminary data.</text>
</comment>
<proteinExistence type="predicted"/>
<dbReference type="EMBL" id="BGPR01004488">
    <property type="protein sequence ID" value="GBN00171.1"/>
    <property type="molecule type" value="Genomic_DNA"/>
</dbReference>
<organism evidence="1 2">
    <name type="scientific">Araneus ventricosus</name>
    <name type="common">Orbweaver spider</name>
    <name type="synonym">Epeira ventricosa</name>
    <dbReference type="NCBI Taxonomy" id="182803"/>
    <lineage>
        <taxon>Eukaryota</taxon>
        <taxon>Metazoa</taxon>
        <taxon>Ecdysozoa</taxon>
        <taxon>Arthropoda</taxon>
        <taxon>Chelicerata</taxon>
        <taxon>Arachnida</taxon>
        <taxon>Araneae</taxon>
        <taxon>Araneomorphae</taxon>
        <taxon>Entelegynae</taxon>
        <taxon>Araneoidea</taxon>
        <taxon>Araneidae</taxon>
        <taxon>Araneus</taxon>
    </lineage>
</organism>
<keyword evidence="2" id="KW-1185">Reference proteome</keyword>
<gene>
    <name evidence="1" type="ORF">AVEN_14266_1</name>
</gene>
<dbReference type="AlphaFoldDB" id="A0A4Y2KCM8"/>
<reference evidence="1 2" key="1">
    <citation type="journal article" date="2019" name="Sci. Rep.">
        <title>Orb-weaving spider Araneus ventricosus genome elucidates the spidroin gene catalogue.</title>
        <authorList>
            <person name="Kono N."/>
            <person name="Nakamura H."/>
            <person name="Ohtoshi R."/>
            <person name="Moran D.A.P."/>
            <person name="Shinohara A."/>
            <person name="Yoshida Y."/>
            <person name="Fujiwara M."/>
            <person name="Mori M."/>
            <person name="Tomita M."/>
            <person name="Arakawa K."/>
        </authorList>
    </citation>
    <scope>NUCLEOTIDE SEQUENCE [LARGE SCALE GENOMIC DNA]</scope>
</reference>